<evidence type="ECO:0000256" key="3">
    <source>
        <dbReference type="PROSITE-ProRule" id="PRU00175"/>
    </source>
</evidence>
<evidence type="ECO:0000313" key="6">
    <source>
        <dbReference type="WBParaSite" id="TMUE_1000004956.1"/>
    </source>
</evidence>
<dbReference type="GO" id="GO:0036503">
    <property type="term" value="P:ERAD pathway"/>
    <property type="evidence" value="ECO:0007669"/>
    <property type="project" value="TreeGrafter"/>
</dbReference>
<feature type="domain" description="RING-type" evidence="4">
    <location>
        <begin position="66"/>
        <end position="107"/>
    </location>
</feature>
<dbReference type="Pfam" id="PF13639">
    <property type="entry name" value="zf-RING_2"/>
    <property type="match status" value="1"/>
</dbReference>
<dbReference type="GO" id="GO:0005783">
    <property type="term" value="C:endoplasmic reticulum"/>
    <property type="evidence" value="ECO:0007669"/>
    <property type="project" value="TreeGrafter"/>
</dbReference>
<keyword evidence="1 3" id="KW-0863">Zinc-finger</keyword>
<evidence type="ECO:0000259" key="4">
    <source>
        <dbReference type="PROSITE" id="PS50089"/>
    </source>
</evidence>
<dbReference type="PROSITE" id="PS50089">
    <property type="entry name" value="ZF_RING_2"/>
    <property type="match status" value="1"/>
</dbReference>
<dbReference type="GO" id="GO:0016567">
    <property type="term" value="P:protein ubiquitination"/>
    <property type="evidence" value="ECO:0007669"/>
    <property type="project" value="InterPro"/>
</dbReference>
<dbReference type="Proteomes" id="UP000046395">
    <property type="component" value="Unassembled WGS sequence"/>
</dbReference>
<dbReference type="WBParaSite" id="TMUE_1000004956.1">
    <property type="protein sequence ID" value="TMUE_1000004956.1"/>
    <property type="gene ID" value="WBGene00292367"/>
</dbReference>
<dbReference type="GO" id="GO:0004842">
    <property type="term" value="F:ubiquitin-protein transferase activity"/>
    <property type="evidence" value="ECO:0007669"/>
    <property type="project" value="InterPro"/>
</dbReference>
<reference evidence="6" key="1">
    <citation type="submission" date="2019-12" db="UniProtKB">
        <authorList>
            <consortium name="WormBaseParasite"/>
        </authorList>
    </citation>
    <scope>IDENTIFICATION</scope>
</reference>
<dbReference type="InterPro" id="IPR013083">
    <property type="entry name" value="Znf_RING/FYVE/PHD"/>
</dbReference>
<dbReference type="STRING" id="70415.A0A5S6QC93"/>
<keyword evidence="1 3" id="KW-0479">Metal-binding</keyword>
<evidence type="ECO:0000313" key="5">
    <source>
        <dbReference type="Proteomes" id="UP000046395"/>
    </source>
</evidence>
<organism evidence="5 6">
    <name type="scientific">Trichuris muris</name>
    <name type="common">Mouse whipworm</name>
    <dbReference type="NCBI Taxonomy" id="70415"/>
    <lineage>
        <taxon>Eukaryota</taxon>
        <taxon>Metazoa</taxon>
        <taxon>Ecdysozoa</taxon>
        <taxon>Nematoda</taxon>
        <taxon>Enoplea</taxon>
        <taxon>Dorylaimia</taxon>
        <taxon>Trichinellida</taxon>
        <taxon>Trichuridae</taxon>
        <taxon>Trichuris</taxon>
    </lineage>
</organism>
<dbReference type="PANTHER" id="PTHR15302:SF0">
    <property type="entry name" value="E3 UBIQUITIN-PROTEIN LIGASE RNF103"/>
    <property type="match status" value="1"/>
</dbReference>
<dbReference type="SUPFAM" id="SSF57850">
    <property type="entry name" value="RING/U-box"/>
    <property type="match status" value="1"/>
</dbReference>
<protein>
    <submittedName>
        <fullName evidence="6">RING-type domain-containing protein</fullName>
    </submittedName>
</protein>
<keyword evidence="2" id="KW-0862">Zinc</keyword>
<keyword evidence="5" id="KW-1185">Reference proteome</keyword>
<name>A0A5S6QC93_TRIMR</name>
<dbReference type="GO" id="GO:0008270">
    <property type="term" value="F:zinc ion binding"/>
    <property type="evidence" value="ECO:0007669"/>
    <property type="project" value="UniProtKB-KW"/>
</dbReference>
<dbReference type="InterPro" id="IPR042494">
    <property type="entry name" value="RNF103"/>
</dbReference>
<dbReference type="Gene3D" id="3.30.40.10">
    <property type="entry name" value="Zinc/RING finger domain, C3HC4 (zinc finger)"/>
    <property type="match status" value="1"/>
</dbReference>
<dbReference type="PANTHER" id="PTHR15302">
    <property type="entry name" value="E3 UBIQUITIN-PROTEIN LIGASE RNF103"/>
    <property type="match status" value="1"/>
</dbReference>
<dbReference type="SMART" id="SM00184">
    <property type="entry name" value="RING"/>
    <property type="match status" value="1"/>
</dbReference>
<sequence>MVLLPESFEQFLPASGGPVRKLIAIFTGNCSELDHQNRRIMMMLYRVLEISLQLYNAETMEDVGDCAICLENYSVNRVVSRFDCGHAFHPQCRILWEMHSNLCPVCRQPDTSVRAVVRATDIEQMVTYEFSFNADE</sequence>
<evidence type="ECO:0000256" key="2">
    <source>
        <dbReference type="ARBA" id="ARBA00022833"/>
    </source>
</evidence>
<dbReference type="InterPro" id="IPR001841">
    <property type="entry name" value="Znf_RING"/>
</dbReference>
<accession>A0A5S6QC93</accession>
<proteinExistence type="predicted"/>
<evidence type="ECO:0000256" key="1">
    <source>
        <dbReference type="ARBA" id="ARBA00022771"/>
    </source>
</evidence>
<dbReference type="AlphaFoldDB" id="A0A5S6QC93"/>